<gene>
    <name evidence="2" type="ORF">METZ01_LOCUS198519</name>
</gene>
<evidence type="ECO:0000259" key="1">
    <source>
        <dbReference type="Pfam" id="PF00561"/>
    </source>
</evidence>
<evidence type="ECO:0000313" key="2">
    <source>
        <dbReference type="EMBL" id="SVB45665.1"/>
    </source>
</evidence>
<proteinExistence type="predicted"/>
<feature type="non-terminal residue" evidence="2">
    <location>
        <position position="1"/>
    </location>
</feature>
<dbReference type="PANTHER" id="PTHR46438:SF11">
    <property type="entry name" value="LIPASE-RELATED"/>
    <property type="match status" value="1"/>
</dbReference>
<sequence>PKWFQEALAQESENLSVKIKGTRIKYKAWGDKKNPGILFVHGGMAHADWWSFITPFFFKTHRVIAMNLGGMGDSDWRKEYSTEIWGQEIVGVCKKEKLKKPIIVGHSLGGMCSVVAASIMKKELYGLVIVDTAVIPPSIIPDKFDFKIKANTTYKTIEDAKSRFRLVPSQGNSLDYIMDYIADKSIKQVNDGWTWKFDPKYMKIFTSEGFKERQSIFRKKLKGLKCRVAIFRGEKSLIFPGGIAKYMHELMDKKSPIISIPEAHHHIMVDQPLALVTALRTLIIDWDHSKPSKAL</sequence>
<dbReference type="EMBL" id="UINC01042690">
    <property type="protein sequence ID" value="SVB45665.1"/>
    <property type="molecule type" value="Genomic_DNA"/>
</dbReference>
<dbReference type="PANTHER" id="PTHR46438">
    <property type="entry name" value="ALPHA/BETA-HYDROLASES SUPERFAMILY PROTEIN"/>
    <property type="match status" value="1"/>
</dbReference>
<name>A0A382E5E3_9ZZZZ</name>
<dbReference type="Gene3D" id="3.40.50.1820">
    <property type="entry name" value="alpha/beta hydrolase"/>
    <property type="match status" value="1"/>
</dbReference>
<dbReference type="Pfam" id="PF00561">
    <property type="entry name" value="Abhydrolase_1"/>
    <property type="match status" value="1"/>
</dbReference>
<accession>A0A382E5E3</accession>
<dbReference type="AlphaFoldDB" id="A0A382E5E3"/>
<organism evidence="2">
    <name type="scientific">marine metagenome</name>
    <dbReference type="NCBI Taxonomy" id="408172"/>
    <lineage>
        <taxon>unclassified sequences</taxon>
        <taxon>metagenomes</taxon>
        <taxon>ecological metagenomes</taxon>
    </lineage>
</organism>
<dbReference type="InterPro" id="IPR029058">
    <property type="entry name" value="AB_hydrolase_fold"/>
</dbReference>
<reference evidence="2" key="1">
    <citation type="submission" date="2018-05" db="EMBL/GenBank/DDBJ databases">
        <authorList>
            <person name="Lanie J.A."/>
            <person name="Ng W.-L."/>
            <person name="Kazmierczak K.M."/>
            <person name="Andrzejewski T.M."/>
            <person name="Davidsen T.M."/>
            <person name="Wayne K.J."/>
            <person name="Tettelin H."/>
            <person name="Glass J.I."/>
            <person name="Rusch D."/>
            <person name="Podicherti R."/>
            <person name="Tsui H.-C.T."/>
            <person name="Winkler M.E."/>
        </authorList>
    </citation>
    <scope>NUCLEOTIDE SEQUENCE</scope>
</reference>
<feature type="domain" description="AB hydrolase-1" evidence="1">
    <location>
        <begin position="37"/>
        <end position="142"/>
    </location>
</feature>
<dbReference type="InterPro" id="IPR000073">
    <property type="entry name" value="AB_hydrolase_1"/>
</dbReference>
<protein>
    <recommendedName>
        <fullName evidence="1">AB hydrolase-1 domain-containing protein</fullName>
    </recommendedName>
</protein>
<dbReference type="SUPFAM" id="SSF53474">
    <property type="entry name" value="alpha/beta-Hydrolases"/>
    <property type="match status" value="1"/>
</dbReference>